<dbReference type="RefSeq" id="WP_008390918.1">
    <property type="nucleotide sequence ID" value="NC_021016.1"/>
</dbReference>
<accession>D4N0M4</accession>
<dbReference type="EMBL" id="FP929061">
    <property type="protein sequence ID" value="CBL38419.1"/>
    <property type="molecule type" value="Genomic_DNA"/>
</dbReference>
<organism evidence="1 2">
    <name type="scientific">Anaerostipes hadrus</name>
    <dbReference type="NCBI Taxonomy" id="649756"/>
    <lineage>
        <taxon>Bacteria</taxon>
        <taxon>Bacillati</taxon>
        <taxon>Bacillota</taxon>
        <taxon>Clostridia</taxon>
        <taxon>Lachnospirales</taxon>
        <taxon>Lachnospiraceae</taxon>
        <taxon>Anaerostipes</taxon>
    </lineage>
</organism>
<dbReference type="Proteomes" id="UP000008960">
    <property type="component" value="Chromosome"/>
</dbReference>
<dbReference type="PATRIC" id="fig|245018.3.peg.1771"/>
<dbReference type="KEGG" id="bprl:CL2_14730"/>
<protein>
    <submittedName>
        <fullName evidence="1">Uncharacterized protein</fullName>
    </submittedName>
</protein>
<evidence type="ECO:0000313" key="1">
    <source>
        <dbReference type="EMBL" id="CBL38419.1"/>
    </source>
</evidence>
<name>D4N0M4_ANAHA</name>
<reference evidence="1 2" key="1">
    <citation type="submission" date="2010-03" db="EMBL/GenBank/DDBJ databases">
        <title>The genome sequence of Clostridiales sp. SSC/2.</title>
        <authorList>
            <consortium name="metaHIT consortium -- http://www.metahit.eu/"/>
            <person name="Pajon A."/>
            <person name="Turner K."/>
            <person name="Parkhill J."/>
            <person name="Duncan S."/>
            <person name="Flint H."/>
        </authorList>
    </citation>
    <scope>NUCLEOTIDE SEQUENCE [LARGE SCALE GENOMIC DNA]</scope>
    <source>
        <strain evidence="1 2">SSC/2</strain>
    </source>
</reference>
<proteinExistence type="predicted"/>
<gene>
    <name evidence="1" type="ORF">CL2_14730</name>
</gene>
<reference evidence="1 2" key="2">
    <citation type="submission" date="2010-03" db="EMBL/GenBank/DDBJ databases">
        <authorList>
            <person name="Pajon A."/>
        </authorList>
    </citation>
    <scope>NUCLEOTIDE SEQUENCE [LARGE SCALE GENOMIC DNA]</scope>
    <source>
        <strain evidence="1 2">SSC/2</strain>
    </source>
</reference>
<evidence type="ECO:0000313" key="2">
    <source>
        <dbReference type="Proteomes" id="UP000008960"/>
    </source>
</evidence>
<sequence length="72" mass="8196">MFKKIATKLKNTAETHKDEIIGCVLISVSMIIAYKNGRDDGGTQVLKWMINEYPEESKVIVNDILAKRNSRK</sequence>
<dbReference type="AlphaFoldDB" id="D4N0M4"/>